<keyword evidence="2" id="KW-0479">Metal-binding</keyword>
<dbReference type="Pfam" id="PF00172">
    <property type="entry name" value="Zn_clus"/>
    <property type="match status" value="1"/>
</dbReference>
<keyword evidence="6" id="KW-0539">Nucleus</keyword>
<evidence type="ECO:0000259" key="8">
    <source>
        <dbReference type="PROSITE" id="PS50048"/>
    </source>
</evidence>
<feature type="region of interest" description="Disordered" evidence="7">
    <location>
        <begin position="58"/>
        <end position="108"/>
    </location>
</feature>
<dbReference type="OrthoDB" id="410267at2759"/>
<dbReference type="Pfam" id="PF04082">
    <property type="entry name" value="Fungal_trans"/>
    <property type="match status" value="1"/>
</dbReference>
<dbReference type="GO" id="GO:0000981">
    <property type="term" value="F:DNA-binding transcription factor activity, RNA polymerase II-specific"/>
    <property type="evidence" value="ECO:0007669"/>
    <property type="project" value="InterPro"/>
</dbReference>
<evidence type="ECO:0000256" key="4">
    <source>
        <dbReference type="ARBA" id="ARBA00023125"/>
    </source>
</evidence>
<dbReference type="PROSITE" id="PS50048">
    <property type="entry name" value="ZN2_CY6_FUNGAL_2"/>
    <property type="match status" value="1"/>
</dbReference>
<dbReference type="EMBL" id="DS995902">
    <property type="protein sequence ID" value="EEA23265.1"/>
    <property type="molecule type" value="Genomic_DNA"/>
</dbReference>
<reference evidence="10" key="1">
    <citation type="journal article" date="2015" name="Genome Announc.">
        <title>Genome sequence of the AIDS-associated pathogen Penicillium marneffei (ATCC18224) and its near taxonomic relative Talaromyces stipitatus (ATCC10500).</title>
        <authorList>
            <person name="Nierman W.C."/>
            <person name="Fedorova-Abrams N.D."/>
            <person name="Andrianopoulos A."/>
        </authorList>
    </citation>
    <scope>NUCLEOTIDE SEQUENCE [LARGE SCALE GENOMIC DNA]</scope>
    <source>
        <strain evidence="10">ATCC 18224 / CBS 334.59 / QM 7333</strain>
    </source>
</reference>
<dbReference type="HOGENOM" id="CLU_013987_1_1_1"/>
<evidence type="ECO:0000256" key="7">
    <source>
        <dbReference type="SAM" id="MobiDB-lite"/>
    </source>
</evidence>
<evidence type="ECO:0000256" key="5">
    <source>
        <dbReference type="ARBA" id="ARBA00023163"/>
    </source>
</evidence>
<evidence type="ECO:0000256" key="3">
    <source>
        <dbReference type="ARBA" id="ARBA00023015"/>
    </source>
</evidence>
<keyword evidence="10" id="KW-1185">Reference proteome</keyword>
<dbReference type="GO" id="GO:0005634">
    <property type="term" value="C:nucleus"/>
    <property type="evidence" value="ECO:0007669"/>
    <property type="project" value="UniProtKB-SubCell"/>
</dbReference>
<evidence type="ECO:0000313" key="9">
    <source>
        <dbReference type="EMBL" id="EEA23265.1"/>
    </source>
</evidence>
<dbReference type="InterPro" id="IPR036864">
    <property type="entry name" value="Zn2-C6_fun-type_DNA-bd_sf"/>
</dbReference>
<dbReference type="GO" id="GO:0008270">
    <property type="term" value="F:zinc ion binding"/>
    <property type="evidence" value="ECO:0007669"/>
    <property type="project" value="InterPro"/>
</dbReference>
<dbReference type="InterPro" id="IPR001138">
    <property type="entry name" value="Zn2Cys6_DnaBD"/>
</dbReference>
<dbReference type="STRING" id="441960.B6QIS0"/>
<accession>B6QIS0</accession>
<evidence type="ECO:0000313" key="10">
    <source>
        <dbReference type="Proteomes" id="UP000001294"/>
    </source>
</evidence>
<name>B6QIS0_TALMQ</name>
<organism evidence="9 10">
    <name type="scientific">Talaromyces marneffei (strain ATCC 18224 / CBS 334.59 / QM 7333)</name>
    <name type="common">Penicillium marneffei</name>
    <dbReference type="NCBI Taxonomy" id="441960"/>
    <lineage>
        <taxon>Eukaryota</taxon>
        <taxon>Fungi</taxon>
        <taxon>Dikarya</taxon>
        <taxon>Ascomycota</taxon>
        <taxon>Pezizomycotina</taxon>
        <taxon>Eurotiomycetes</taxon>
        <taxon>Eurotiomycetidae</taxon>
        <taxon>Eurotiales</taxon>
        <taxon>Trichocomaceae</taxon>
        <taxon>Talaromyces</taxon>
        <taxon>Talaromyces sect. Talaromyces</taxon>
    </lineage>
</organism>
<dbReference type="PANTHER" id="PTHR31001">
    <property type="entry name" value="UNCHARACTERIZED TRANSCRIPTIONAL REGULATORY PROTEIN"/>
    <property type="match status" value="1"/>
</dbReference>
<feature type="compositionally biased region" description="Polar residues" evidence="7">
    <location>
        <begin position="71"/>
        <end position="108"/>
    </location>
</feature>
<evidence type="ECO:0000256" key="1">
    <source>
        <dbReference type="ARBA" id="ARBA00004123"/>
    </source>
</evidence>
<dbReference type="InterPro" id="IPR050613">
    <property type="entry name" value="Sec_Metabolite_Reg"/>
</dbReference>
<keyword evidence="5" id="KW-0804">Transcription</keyword>
<keyword evidence="3" id="KW-0805">Transcription regulation</keyword>
<proteinExistence type="predicted"/>
<dbReference type="VEuPathDB" id="FungiDB:PMAA_098550"/>
<keyword evidence="4" id="KW-0238">DNA-binding</keyword>
<dbReference type="PROSITE" id="PS00463">
    <property type="entry name" value="ZN2_CY6_FUNGAL_1"/>
    <property type="match status" value="1"/>
</dbReference>
<gene>
    <name evidence="9" type="ORF">PMAA_098550</name>
</gene>
<comment type="subcellular location">
    <subcellularLocation>
        <location evidence="1">Nucleus</location>
    </subcellularLocation>
</comment>
<dbReference type="PhylomeDB" id="B6QIS0"/>
<dbReference type="PANTHER" id="PTHR31001:SF90">
    <property type="entry name" value="CENTROMERE DNA-BINDING PROTEIN COMPLEX CBF3 SUBUNIT B"/>
    <property type="match status" value="1"/>
</dbReference>
<evidence type="ECO:0000256" key="2">
    <source>
        <dbReference type="ARBA" id="ARBA00022723"/>
    </source>
</evidence>
<dbReference type="AlphaFoldDB" id="B6QIS0"/>
<dbReference type="Proteomes" id="UP000001294">
    <property type="component" value="Unassembled WGS sequence"/>
</dbReference>
<dbReference type="CDD" id="cd12148">
    <property type="entry name" value="fungal_TF_MHR"/>
    <property type="match status" value="1"/>
</dbReference>
<sequence length="670" mass="76306">MDPCRLSAPSTARRKRPRPAYSCIECTRRKLRCSKQIPCSACIERGIEQLCRRRPESESVAGRRSCRTTRTESPTTNNDLSHASRNTPASVISSSVLSPPQSTPTASDGIQIARSHAPLNRPRQKPVENIAQDAAVMLEFLALNRQRVIQVAKVGQPQHSGRDSNTVETFDPLLTLEKIRAIMLYHEESISWIHNVVHLPTFRKQCEQSFADPTQIEGSWVGLYYAMLAVTLYHMDPLLLQELDIHLPPEICYQKSIDSLNDADFMVNHNLFSIQAICLLIYIGHNIGQSDRISVLLASAVRIAQCLCLHRLGSDPRENTNTVEESPRAMQQRLIDREISKRVWWFLVRQDWLQIPFNNTYNIHPTQFNTPMPKNCGEEPSLMFSSNAVIDHDQEHYTQGSYTMVLNHVAVLIWKTQDQLCQQGHPNAVEGGLHKLYGEVIQSDREMRELMDKMPSFFRNASRDHELPTHIRQQREVLSLSYAHKFYSIHRHFQIPSFKDPWFAYTKVSCLPIMRRSLATILSLPEGPYTSIVRSLWTVNTQVLTTVVWLLFELIFSRGTGPQLLDQKEIRGLSLKSSNFLQQNQTKSRIAKRGVSLINTLLELDRSVERGDDTEFNLQEIISRVEKNDPDSGRGSGGVASTELNGNSFVDWLSRDAAILGFTMDMLYSV</sequence>
<dbReference type="SUPFAM" id="SSF57701">
    <property type="entry name" value="Zn2/Cys6 DNA-binding domain"/>
    <property type="match status" value="1"/>
</dbReference>
<feature type="domain" description="Zn(2)-C6 fungal-type" evidence="8">
    <location>
        <begin position="22"/>
        <end position="53"/>
    </location>
</feature>
<protein>
    <submittedName>
        <fullName evidence="9">C6 transcription factor, putative</fullName>
    </submittedName>
</protein>
<dbReference type="SMART" id="SM00066">
    <property type="entry name" value="GAL4"/>
    <property type="match status" value="1"/>
</dbReference>
<dbReference type="CDD" id="cd00067">
    <property type="entry name" value="GAL4"/>
    <property type="match status" value="1"/>
</dbReference>
<dbReference type="InterPro" id="IPR007219">
    <property type="entry name" value="XnlR_reg_dom"/>
</dbReference>
<dbReference type="GO" id="GO:0006351">
    <property type="term" value="P:DNA-templated transcription"/>
    <property type="evidence" value="ECO:0007669"/>
    <property type="project" value="InterPro"/>
</dbReference>
<dbReference type="GO" id="GO:0003677">
    <property type="term" value="F:DNA binding"/>
    <property type="evidence" value="ECO:0007669"/>
    <property type="project" value="UniProtKB-KW"/>
</dbReference>
<evidence type="ECO:0000256" key="6">
    <source>
        <dbReference type="ARBA" id="ARBA00023242"/>
    </source>
</evidence>